<sequence>MQLSSKNLLLPLVVLSIISGCASQQQGTHGAQQAINNSELNQYLSSATANAAVLASSPWGPKVQIMAGQPYFAASGRTCRKLQVSQPNGNTQHQIACKADTGNWTLTRPVTQLLTP</sequence>
<organism evidence="2 3">
    <name type="scientific">Oceanisphaera sediminis</name>
    <dbReference type="NCBI Taxonomy" id="981381"/>
    <lineage>
        <taxon>Bacteria</taxon>
        <taxon>Pseudomonadati</taxon>
        <taxon>Pseudomonadota</taxon>
        <taxon>Gammaproteobacteria</taxon>
        <taxon>Aeromonadales</taxon>
        <taxon>Aeromonadaceae</taxon>
        <taxon>Oceanisphaera</taxon>
    </lineage>
</organism>
<feature type="chain" id="PRO_5045392415" description="Surface antigen domain-containing protein" evidence="1">
    <location>
        <begin position="23"/>
        <end position="116"/>
    </location>
</feature>
<dbReference type="RefSeq" id="WP_344964709.1">
    <property type="nucleotide sequence ID" value="NZ_BAABDS010000031.1"/>
</dbReference>
<gene>
    <name evidence="2" type="ORF">GCM10022421_19910</name>
</gene>
<dbReference type="EMBL" id="BAABDS010000031">
    <property type="protein sequence ID" value="GAA3712616.1"/>
    <property type="molecule type" value="Genomic_DNA"/>
</dbReference>
<evidence type="ECO:0000256" key="1">
    <source>
        <dbReference type="SAM" id="SignalP"/>
    </source>
</evidence>
<name>A0ABP7E190_9GAMM</name>
<reference evidence="3" key="1">
    <citation type="journal article" date="2019" name="Int. J. Syst. Evol. Microbiol.">
        <title>The Global Catalogue of Microorganisms (GCM) 10K type strain sequencing project: providing services to taxonomists for standard genome sequencing and annotation.</title>
        <authorList>
            <consortium name="The Broad Institute Genomics Platform"/>
            <consortium name="The Broad Institute Genome Sequencing Center for Infectious Disease"/>
            <person name="Wu L."/>
            <person name="Ma J."/>
        </authorList>
    </citation>
    <scope>NUCLEOTIDE SEQUENCE [LARGE SCALE GENOMIC DNA]</scope>
    <source>
        <strain evidence="3">JCM 17329</strain>
    </source>
</reference>
<comment type="caution">
    <text evidence="2">The sequence shown here is derived from an EMBL/GenBank/DDBJ whole genome shotgun (WGS) entry which is preliminary data.</text>
</comment>
<dbReference type="Proteomes" id="UP001501479">
    <property type="component" value="Unassembled WGS sequence"/>
</dbReference>
<proteinExistence type="predicted"/>
<evidence type="ECO:0000313" key="2">
    <source>
        <dbReference type="EMBL" id="GAA3712616.1"/>
    </source>
</evidence>
<dbReference type="InterPro" id="IPR032258">
    <property type="entry name" value="DUF5061"/>
</dbReference>
<dbReference type="Pfam" id="PF16587">
    <property type="entry name" value="DUF5061"/>
    <property type="match status" value="1"/>
</dbReference>
<accession>A0ABP7E190</accession>
<evidence type="ECO:0008006" key="4">
    <source>
        <dbReference type="Google" id="ProtNLM"/>
    </source>
</evidence>
<protein>
    <recommendedName>
        <fullName evidence="4">Surface antigen domain-containing protein</fullName>
    </recommendedName>
</protein>
<keyword evidence="3" id="KW-1185">Reference proteome</keyword>
<dbReference type="PROSITE" id="PS51257">
    <property type="entry name" value="PROKAR_LIPOPROTEIN"/>
    <property type="match status" value="1"/>
</dbReference>
<feature type="signal peptide" evidence="1">
    <location>
        <begin position="1"/>
        <end position="22"/>
    </location>
</feature>
<keyword evidence="1" id="KW-0732">Signal</keyword>
<evidence type="ECO:0000313" key="3">
    <source>
        <dbReference type="Proteomes" id="UP001501479"/>
    </source>
</evidence>